<sequence length="163" mass="16412">MLEPVEPGAHVVGRCVDLDGADAVRAVDEVVPGGEGTVEVALAKADAAEVGEDDRAASAAVEAVDVEGEAEVFFGLYRDRRGGRRSCRIHGPIGRGSSGLPRTRRPLLLAADGGLGEGEMVGGRLAVAVLGRGVGEGGFVVGDGPGVDSCLQELQPGKTDAAG</sequence>
<proteinExistence type="predicted"/>
<keyword evidence="2" id="KW-1185">Reference proteome</keyword>
<reference evidence="1 2" key="1">
    <citation type="submission" date="2020-04" db="EMBL/GenBank/DDBJ databases">
        <title>Draft Genome Sequence of Streptomyces morookaense DSM 40503, an 8-azaguanine-producing strain.</title>
        <authorList>
            <person name="Qi J."/>
            <person name="Gao J.-M."/>
        </authorList>
    </citation>
    <scope>NUCLEOTIDE SEQUENCE [LARGE SCALE GENOMIC DNA]</scope>
    <source>
        <strain evidence="1 2">DSM 40503</strain>
    </source>
</reference>
<evidence type="ECO:0000313" key="2">
    <source>
        <dbReference type="Proteomes" id="UP000587462"/>
    </source>
</evidence>
<evidence type="ECO:0000313" key="1">
    <source>
        <dbReference type="EMBL" id="NVK78795.1"/>
    </source>
</evidence>
<name>A0A7Y7E7C1_STRMO</name>
<organism evidence="1 2">
    <name type="scientific">Streptomyces morookaense</name>
    <name type="common">Streptoverticillium morookaense</name>
    <dbReference type="NCBI Taxonomy" id="1970"/>
    <lineage>
        <taxon>Bacteria</taxon>
        <taxon>Bacillati</taxon>
        <taxon>Actinomycetota</taxon>
        <taxon>Actinomycetes</taxon>
        <taxon>Kitasatosporales</taxon>
        <taxon>Streptomycetaceae</taxon>
        <taxon>Streptomyces</taxon>
    </lineage>
</organism>
<dbReference type="EMBL" id="JABBXF010000029">
    <property type="protein sequence ID" value="NVK78795.1"/>
    <property type="molecule type" value="Genomic_DNA"/>
</dbReference>
<accession>A0A7Y7E7C1</accession>
<gene>
    <name evidence="1" type="ORF">HG542_14090</name>
</gene>
<dbReference type="AlphaFoldDB" id="A0A7Y7E7C1"/>
<protein>
    <submittedName>
        <fullName evidence="1">Uncharacterized protein</fullName>
    </submittedName>
</protein>
<comment type="caution">
    <text evidence="1">The sequence shown here is derived from an EMBL/GenBank/DDBJ whole genome shotgun (WGS) entry which is preliminary data.</text>
</comment>
<dbReference type="Proteomes" id="UP000587462">
    <property type="component" value="Unassembled WGS sequence"/>
</dbReference>
<dbReference type="RefSeq" id="WP_171081245.1">
    <property type="nucleotide sequence ID" value="NZ_BNBU01000006.1"/>
</dbReference>